<dbReference type="VEuPathDB" id="FungiDB:CHGG_06884"/>
<dbReference type="InParanoid" id="Q2GYS0"/>
<feature type="region of interest" description="Disordered" evidence="1">
    <location>
        <begin position="42"/>
        <end position="64"/>
    </location>
</feature>
<evidence type="ECO:0000313" key="2">
    <source>
        <dbReference type="EMBL" id="EAQ85631.1"/>
    </source>
</evidence>
<proteinExistence type="predicted"/>
<dbReference type="EMBL" id="CH408033">
    <property type="protein sequence ID" value="EAQ85631.1"/>
    <property type="molecule type" value="Genomic_DNA"/>
</dbReference>
<name>Q2GYS0_CHAGB</name>
<accession>Q2GYS0</accession>
<evidence type="ECO:0000313" key="3">
    <source>
        <dbReference type="Proteomes" id="UP000001056"/>
    </source>
</evidence>
<dbReference type="RefSeq" id="XP_001224540.1">
    <property type="nucleotide sequence ID" value="XM_001224539.1"/>
</dbReference>
<keyword evidence="3" id="KW-1185">Reference proteome</keyword>
<organism evidence="2 3">
    <name type="scientific">Chaetomium globosum (strain ATCC 6205 / CBS 148.51 / DSM 1962 / NBRC 6347 / NRRL 1970)</name>
    <name type="common">Soil fungus</name>
    <dbReference type="NCBI Taxonomy" id="306901"/>
    <lineage>
        <taxon>Eukaryota</taxon>
        <taxon>Fungi</taxon>
        <taxon>Dikarya</taxon>
        <taxon>Ascomycota</taxon>
        <taxon>Pezizomycotina</taxon>
        <taxon>Sordariomycetes</taxon>
        <taxon>Sordariomycetidae</taxon>
        <taxon>Sordariales</taxon>
        <taxon>Chaetomiaceae</taxon>
        <taxon>Chaetomium</taxon>
    </lineage>
</organism>
<dbReference type="AlphaFoldDB" id="Q2GYS0"/>
<sequence>MMLLYSVEQATGIAGDGYTSRVACKGETDRPTDQGRVRMGLLKKPADGGWGDDSLMGDKVSPLR</sequence>
<gene>
    <name evidence="2" type="ORF">CHGG_06884</name>
</gene>
<reference evidence="3" key="1">
    <citation type="journal article" date="2015" name="Genome Announc.">
        <title>Draft genome sequence of the cellulolytic fungus Chaetomium globosum.</title>
        <authorList>
            <person name="Cuomo C.A."/>
            <person name="Untereiner W.A."/>
            <person name="Ma L.-J."/>
            <person name="Grabherr M."/>
            <person name="Birren B.W."/>
        </authorList>
    </citation>
    <scope>NUCLEOTIDE SEQUENCE [LARGE SCALE GENOMIC DNA]</scope>
    <source>
        <strain evidence="3">ATCC 6205 / CBS 148.51 / DSM 1962 / NBRC 6347 / NRRL 1970</strain>
    </source>
</reference>
<dbReference type="Proteomes" id="UP000001056">
    <property type="component" value="Unassembled WGS sequence"/>
</dbReference>
<protein>
    <submittedName>
        <fullName evidence="2">Uncharacterized protein</fullName>
    </submittedName>
</protein>
<evidence type="ECO:0000256" key="1">
    <source>
        <dbReference type="SAM" id="MobiDB-lite"/>
    </source>
</evidence>
<dbReference type="HOGENOM" id="CLU_2867482_0_0_1"/>
<dbReference type="GeneID" id="4393319"/>